<comment type="caution">
    <text evidence="3">The sequence shown here is derived from an EMBL/GenBank/DDBJ whole genome shotgun (WGS) entry which is preliminary data.</text>
</comment>
<keyword evidence="4" id="KW-1185">Reference proteome</keyword>
<feature type="region of interest" description="Disordered" evidence="1">
    <location>
        <begin position="1"/>
        <end position="21"/>
    </location>
</feature>
<feature type="compositionally biased region" description="Basic and acidic residues" evidence="1">
    <location>
        <begin position="367"/>
        <end position="377"/>
    </location>
</feature>
<evidence type="ECO:0000313" key="3">
    <source>
        <dbReference type="EMBL" id="MED6152683.1"/>
    </source>
</evidence>
<proteinExistence type="predicted"/>
<organism evidence="3 4">
    <name type="scientific">Stylosanthes scabra</name>
    <dbReference type="NCBI Taxonomy" id="79078"/>
    <lineage>
        <taxon>Eukaryota</taxon>
        <taxon>Viridiplantae</taxon>
        <taxon>Streptophyta</taxon>
        <taxon>Embryophyta</taxon>
        <taxon>Tracheophyta</taxon>
        <taxon>Spermatophyta</taxon>
        <taxon>Magnoliopsida</taxon>
        <taxon>eudicotyledons</taxon>
        <taxon>Gunneridae</taxon>
        <taxon>Pentapetalae</taxon>
        <taxon>rosids</taxon>
        <taxon>fabids</taxon>
        <taxon>Fabales</taxon>
        <taxon>Fabaceae</taxon>
        <taxon>Papilionoideae</taxon>
        <taxon>50 kb inversion clade</taxon>
        <taxon>dalbergioids sensu lato</taxon>
        <taxon>Dalbergieae</taxon>
        <taxon>Pterocarpus clade</taxon>
        <taxon>Stylosanthes</taxon>
    </lineage>
</organism>
<dbReference type="EMBL" id="JASCZI010092701">
    <property type="protein sequence ID" value="MED6152683.1"/>
    <property type="molecule type" value="Genomic_DNA"/>
</dbReference>
<dbReference type="Pfam" id="PF20167">
    <property type="entry name" value="Transposase_32"/>
    <property type="match status" value="1"/>
</dbReference>
<sequence length="377" mass="43538">MATSSHTSKRRKGKQAIPDDDDDNHDTYRFFTNFHEKFFEKYVASKAIIPSTKFKLQKGRYRDIKRQILMRGWVKLGKPRKNISATLVREFYTNARKNPDVEDNREFRTFVRGVSFGFIKERIRAILELKGPLNSETSFNVRKLRANRDTDAILRDICVEGAVWETGAHMNPLKLRRHDLTPLAMDILNITLHHLISLLSFISSMSSHSLHLLSISLSTILRKSSQLAKLLLRQPMVPKIMDGDSYMRYGQLQRDFSNYRKNFSTHMSKTHKSFEEQGKKMEDIHDLLLRNTLHAEGHQMYSNWALQQMNPALTPILPRHIPFRIQSNVDEDRPMFDGMLRPWSVGGESSAAVAAPPQQAPPKANAPRRENPDSDDE</sequence>
<name>A0ABU6TYF9_9FABA</name>
<accession>A0ABU6TYF9</accession>
<dbReference type="Proteomes" id="UP001341840">
    <property type="component" value="Unassembled WGS sequence"/>
</dbReference>
<feature type="region of interest" description="Disordered" evidence="1">
    <location>
        <begin position="347"/>
        <end position="377"/>
    </location>
</feature>
<feature type="compositionally biased region" description="Low complexity" evidence="1">
    <location>
        <begin position="347"/>
        <end position="365"/>
    </location>
</feature>
<protein>
    <recommendedName>
        <fullName evidence="2">Putative plant transposon protein domain-containing protein</fullName>
    </recommendedName>
</protein>
<gene>
    <name evidence="3" type="ORF">PIB30_094377</name>
</gene>
<evidence type="ECO:0000313" key="4">
    <source>
        <dbReference type="Proteomes" id="UP001341840"/>
    </source>
</evidence>
<evidence type="ECO:0000259" key="2">
    <source>
        <dbReference type="Pfam" id="PF20167"/>
    </source>
</evidence>
<reference evidence="3 4" key="1">
    <citation type="journal article" date="2023" name="Plants (Basel)">
        <title>Bridging the Gap: Combining Genomics and Transcriptomics Approaches to Understand Stylosanthes scabra, an Orphan Legume from the Brazilian Caatinga.</title>
        <authorList>
            <person name="Ferreira-Neto J.R.C."/>
            <person name="da Silva M.D."/>
            <person name="Binneck E."/>
            <person name="de Melo N.F."/>
            <person name="da Silva R.H."/>
            <person name="de Melo A.L.T.M."/>
            <person name="Pandolfi V."/>
            <person name="Bustamante F.O."/>
            <person name="Brasileiro-Vidal A.C."/>
            <person name="Benko-Iseppon A.M."/>
        </authorList>
    </citation>
    <scope>NUCLEOTIDE SEQUENCE [LARGE SCALE GENOMIC DNA]</scope>
    <source>
        <tissue evidence="3">Leaves</tissue>
    </source>
</reference>
<dbReference type="InterPro" id="IPR046796">
    <property type="entry name" value="Transposase_32_dom"/>
</dbReference>
<feature type="domain" description="Putative plant transposon protein" evidence="2">
    <location>
        <begin position="71"/>
        <end position="196"/>
    </location>
</feature>
<evidence type="ECO:0000256" key="1">
    <source>
        <dbReference type="SAM" id="MobiDB-lite"/>
    </source>
</evidence>